<feature type="transmembrane region" description="Helical" evidence="13">
    <location>
        <begin position="437"/>
        <end position="454"/>
    </location>
</feature>
<dbReference type="EMBL" id="JALLPB020000488">
    <property type="protein sequence ID" value="KAL3808587.1"/>
    <property type="molecule type" value="Genomic_DNA"/>
</dbReference>
<dbReference type="SUPFAM" id="SSF144083">
    <property type="entry name" value="Magnesium transport protein CorA, transmembrane region"/>
    <property type="match status" value="1"/>
</dbReference>
<dbReference type="Gene3D" id="1.20.58.340">
    <property type="entry name" value="Magnesium transport protein CorA, transmembrane region"/>
    <property type="match status" value="1"/>
</dbReference>
<dbReference type="GO" id="GO:0006811">
    <property type="term" value="P:monoatomic ion transport"/>
    <property type="evidence" value="ECO:0007669"/>
    <property type="project" value="UniProtKB-KW"/>
</dbReference>
<comment type="function">
    <text evidence="11">Mediates influx of magnesium ions. Alternates between open and closed states. Activated by low cytoplasmic Mg(2+) levels. Inactive when cytoplasmic Mg(2+) levels are high.</text>
</comment>
<keyword evidence="3" id="KW-0813">Transport</keyword>
<evidence type="ECO:0000313" key="15">
    <source>
        <dbReference type="Proteomes" id="UP001530377"/>
    </source>
</evidence>
<comment type="subcellular location">
    <subcellularLocation>
        <location evidence="1">Cell membrane</location>
        <topology evidence="1">Multi-pass membrane protein</topology>
    </subcellularLocation>
</comment>
<dbReference type="PANTHER" id="PTHR46494:SF1">
    <property type="entry name" value="CORA FAMILY METAL ION TRANSPORTER (EUROFUNG)"/>
    <property type="match status" value="1"/>
</dbReference>
<comment type="similarity">
    <text evidence="2">Belongs to the CorA metal ion transporter (MIT) (TC 1.A.35) family.</text>
</comment>
<reference evidence="14 15" key="1">
    <citation type="submission" date="2024-10" db="EMBL/GenBank/DDBJ databases">
        <title>Updated reference genomes for cyclostephanoid diatoms.</title>
        <authorList>
            <person name="Roberts W.R."/>
            <person name="Alverson A.J."/>
        </authorList>
    </citation>
    <scope>NUCLEOTIDE SEQUENCE [LARGE SCALE GENOMIC DNA]</scope>
    <source>
        <strain evidence="14 15">AJA228-03</strain>
    </source>
</reference>
<keyword evidence="5 13" id="KW-0812">Transmembrane</keyword>
<sequence length="500" mass="56244">MSSNHSSPGILPEVGAKVQLVGLKNANLNGRTGTISDYAKDGKRVKINVHDGAHQGIVKVKPRNIVVSEEPSGVEEETDDDDRRRELSSLRRPLTRSRRLETAHARPHEAKPRQHSIGGLTANNDSSFFDMSEDIEDRDVFVRDVTKEYATTQAIKLRVFRILAGGKIVPYRGDVNYGLSDALTPPDDRSDHTAYWVHAEADETNREALDKWIDGLNLGAYISDQIKRPANEWMSSVMCTKSTALVTLRVLQLKDECGTFKLDEVEYLAAIVTTGMLLTYDVTNMTSAHTTSALIAHMLQEEVLRDGSSHAALTSWLEFHVRNTKNAATELLKDSVRMTKKLDVEPKMVNLREILDLSGRILFVASVAEEQNHCLANMRDMDTESDDADFEKVVGASQMLLITAKSTEIMMERIKRLVEDLKNAFGSHQLERIYQKLSLLTVLSAIFMPLTFWAGVYGMNFENIPELSTQNGYFVWWGVMITIAIGMTTFFYIDGWFVKY</sequence>
<comment type="catalytic activity">
    <reaction evidence="10">
        <text>Mg(2+)(in) = Mg(2+)(out)</text>
        <dbReference type="Rhea" id="RHEA:29827"/>
        <dbReference type="ChEBI" id="CHEBI:18420"/>
    </reaction>
</comment>
<name>A0ABD3R6E1_9STRA</name>
<dbReference type="GO" id="GO:0005886">
    <property type="term" value="C:plasma membrane"/>
    <property type="evidence" value="ECO:0007669"/>
    <property type="project" value="UniProtKB-SubCell"/>
</dbReference>
<dbReference type="FunFam" id="1.20.58.340:FF:000004">
    <property type="entry name" value="Magnesium transport protein CorA"/>
    <property type="match status" value="1"/>
</dbReference>
<feature type="region of interest" description="Disordered" evidence="12">
    <location>
        <begin position="68"/>
        <end position="123"/>
    </location>
</feature>
<evidence type="ECO:0000256" key="8">
    <source>
        <dbReference type="ARBA" id="ARBA00023065"/>
    </source>
</evidence>
<dbReference type="InterPro" id="IPR002523">
    <property type="entry name" value="MgTranspt_CorA/ZnTranspt_ZntB"/>
</dbReference>
<keyword evidence="6" id="KW-0460">Magnesium</keyword>
<evidence type="ECO:0000256" key="11">
    <source>
        <dbReference type="ARBA" id="ARBA00045497"/>
    </source>
</evidence>
<evidence type="ECO:0000256" key="1">
    <source>
        <dbReference type="ARBA" id="ARBA00004651"/>
    </source>
</evidence>
<evidence type="ECO:0000256" key="2">
    <source>
        <dbReference type="ARBA" id="ARBA00009765"/>
    </source>
</evidence>
<evidence type="ECO:0000256" key="7">
    <source>
        <dbReference type="ARBA" id="ARBA00022989"/>
    </source>
</evidence>
<keyword evidence="7 13" id="KW-1133">Transmembrane helix</keyword>
<dbReference type="InterPro" id="IPR045863">
    <property type="entry name" value="CorA_TM1_TM2"/>
</dbReference>
<organism evidence="14 15">
    <name type="scientific">Cyclostephanos tholiformis</name>
    <dbReference type="NCBI Taxonomy" id="382380"/>
    <lineage>
        <taxon>Eukaryota</taxon>
        <taxon>Sar</taxon>
        <taxon>Stramenopiles</taxon>
        <taxon>Ochrophyta</taxon>
        <taxon>Bacillariophyta</taxon>
        <taxon>Coscinodiscophyceae</taxon>
        <taxon>Thalassiosirophycidae</taxon>
        <taxon>Stephanodiscales</taxon>
        <taxon>Stephanodiscaceae</taxon>
        <taxon>Cyclostephanos</taxon>
    </lineage>
</organism>
<feature type="transmembrane region" description="Helical" evidence="13">
    <location>
        <begin position="474"/>
        <end position="493"/>
    </location>
</feature>
<keyword evidence="8" id="KW-0406">Ion transport</keyword>
<proteinExistence type="inferred from homology"/>
<comment type="caution">
    <text evidence="14">The sequence shown here is derived from an EMBL/GenBank/DDBJ whole genome shotgun (WGS) entry which is preliminary data.</text>
</comment>
<dbReference type="Proteomes" id="UP001530377">
    <property type="component" value="Unassembled WGS sequence"/>
</dbReference>
<evidence type="ECO:0000313" key="14">
    <source>
        <dbReference type="EMBL" id="KAL3808587.1"/>
    </source>
</evidence>
<evidence type="ECO:0000256" key="9">
    <source>
        <dbReference type="ARBA" id="ARBA00023136"/>
    </source>
</evidence>
<keyword evidence="15" id="KW-1185">Reference proteome</keyword>
<accession>A0ABD3R6E1</accession>
<protein>
    <submittedName>
        <fullName evidence="14">Uncharacterized protein</fullName>
    </submittedName>
</protein>
<keyword evidence="4" id="KW-1003">Cell membrane</keyword>
<dbReference type="PANTHER" id="PTHR46494">
    <property type="entry name" value="CORA FAMILY METAL ION TRANSPORTER (EUROFUNG)"/>
    <property type="match status" value="1"/>
</dbReference>
<evidence type="ECO:0000256" key="13">
    <source>
        <dbReference type="SAM" id="Phobius"/>
    </source>
</evidence>
<evidence type="ECO:0000256" key="12">
    <source>
        <dbReference type="SAM" id="MobiDB-lite"/>
    </source>
</evidence>
<evidence type="ECO:0000256" key="5">
    <source>
        <dbReference type="ARBA" id="ARBA00022692"/>
    </source>
</evidence>
<dbReference type="Pfam" id="PF01544">
    <property type="entry name" value="CorA"/>
    <property type="match status" value="1"/>
</dbReference>
<gene>
    <name evidence="14" type="ORF">ACHAXA_000247</name>
</gene>
<evidence type="ECO:0000256" key="6">
    <source>
        <dbReference type="ARBA" id="ARBA00022842"/>
    </source>
</evidence>
<keyword evidence="9 13" id="KW-0472">Membrane</keyword>
<evidence type="ECO:0000256" key="4">
    <source>
        <dbReference type="ARBA" id="ARBA00022475"/>
    </source>
</evidence>
<dbReference type="AlphaFoldDB" id="A0ABD3R6E1"/>
<evidence type="ECO:0000256" key="10">
    <source>
        <dbReference type="ARBA" id="ARBA00034269"/>
    </source>
</evidence>
<feature type="compositionally biased region" description="Basic and acidic residues" evidence="12">
    <location>
        <begin position="98"/>
        <end position="112"/>
    </location>
</feature>
<evidence type="ECO:0000256" key="3">
    <source>
        <dbReference type="ARBA" id="ARBA00022448"/>
    </source>
</evidence>